<evidence type="ECO:0000313" key="1">
    <source>
        <dbReference type="EMBL" id="AOO15471.1"/>
    </source>
</evidence>
<dbReference type="Proteomes" id="UP000224341">
    <property type="component" value="Segment"/>
</dbReference>
<name>A0A1D7SP53_9CAUD</name>
<accession>A0A1D7SP53</accession>
<sequence length="59" mass="7109">MTYEAEVKMTDRDFTKELLYCSYRDIWRGDDVETIDYRSLIHIITELHGRIETLEAKQP</sequence>
<gene>
    <name evidence="1" type="ORF">Np150310_198</name>
</gene>
<evidence type="ECO:0000313" key="2">
    <source>
        <dbReference type="Proteomes" id="UP000224341"/>
    </source>
</evidence>
<proteinExistence type="predicted"/>
<organism evidence="1 2">
    <name type="scientific">Cyanophage S-RIM12</name>
    <dbReference type="NCBI Taxonomy" id="1278402"/>
    <lineage>
        <taxon>Viruses</taxon>
        <taxon>Duplodnaviria</taxon>
        <taxon>Heunggongvirae</taxon>
        <taxon>Uroviricota</taxon>
        <taxon>Caudoviricetes</taxon>
        <taxon>Pantevenvirales</taxon>
        <taxon>Kyanoviridae</taxon>
        <taxon>Brizovirus</taxon>
        <taxon>Brizovirus syn33</taxon>
    </lineage>
</organism>
<dbReference type="EMBL" id="KX349308">
    <property type="protein sequence ID" value="AOO15471.1"/>
    <property type="molecule type" value="Genomic_DNA"/>
</dbReference>
<protein>
    <submittedName>
        <fullName evidence="1">Uncharacterized protein</fullName>
    </submittedName>
</protein>
<reference evidence="1 2" key="1">
    <citation type="journal article" date="2016" name="Environ. Microbiol.">
        <title>Genomic diversification of marine cyanophages into stable ecotypes.</title>
        <authorList>
            <person name="Marston M.F."/>
            <person name="Martiny J.B."/>
        </authorList>
    </citation>
    <scope>NUCLEOTIDE SEQUENCE [LARGE SCALE GENOMIC DNA]</scope>
    <source>
        <strain evidence="1">Np_15_0310</strain>
    </source>
</reference>